<organism evidence="1 2">
    <name type="scientific">Solanum pinnatisectum</name>
    <name type="common">tansyleaf nightshade</name>
    <dbReference type="NCBI Taxonomy" id="50273"/>
    <lineage>
        <taxon>Eukaryota</taxon>
        <taxon>Viridiplantae</taxon>
        <taxon>Streptophyta</taxon>
        <taxon>Embryophyta</taxon>
        <taxon>Tracheophyta</taxon>
        <taxon>Spermatophyta</taxon>
        <taxon>Magnoliopsida</taxon>
        <taxon>eudicotyledons</taxon>
        <taxon>Gunneridae</taxon>
        <taxon>Pentapetalae</taxon>
        <taxon>asterids</taxon>
        <taxon>lamiids</taxon>
        <taxon>Solanales</taxon>
        <taxon>Solanaceae</taxon>
        <taxon>Solanoideae</taxon>
        <taxon>Solaneae</taxon>
        <taxon>Solanum</taxon>
    </lineage>
</organism>
<name>A0AAV9MKL0_9SOLN</name>
<protein>
    <submittedName>
        <fullName evidence="1">Uncharacterized protein</fullName>
    </submittedName>
</protein>
<comment type="caution">
    <text evidence="1">The sequence shown here is derived from an EMBL/GenBank/DDBJ whole genome shotgun (WGS) entry which is preliminary data.</text>
</comment>
<dbReference type="Proteomes" id="UP001311915">
    <property type="component" value="Unassembled WGS sequence"/>
</dbReference>
<keyword evidence="2" id="KW-1185">Reference proteome</keyword>
<proteinExistence type="predicted"/>
<evidence type="ECO:0000313" key="2">
    <source>
        <dbReference type="Proteomes" id="UP001311915"/>
    </source>
</evidence>
<dbReference type="EMBL" id="JAWPEI010000001">
    <property type="protein sequence ID" value="KAK4737405.1"/>
    <property type="molecule type" value="Genomic_DNA"/>
</dbReference>
<accession>A0AAV9MKL0</accession>
<reference evidence="1 2" key="1">
    <citation type="submission" date="2023-10" db="EMBL/GenBank/DDBJ databases">
        <title>Genome-Wide Identification Analysis in wild type Solanum Pinnatisectum Reveals Some Genes Defensing Phytophthora Infestans.</title>
        <authorList>
            <person name="Sun C."/>
        </authorList>
    </citation>
    <scope>NUCLEOTIDE SEQUENCE [LARGE SCALE GENOMIC DNA]</scope>
    <source>
        <strain evidence="1">LQN</strain>
        <tissue evidence="1">Leaf</tissue>
    </source>
</reference>
<sequence>MYVGKQCSVVVRLRVGCAARCSSYFKCKTPRQGSGIDKARQGSVLLDKTKDLGKAGQVCWLDKARLWDLTMTRQCWFMCGQTVGNKSEIKLSVEA</sequence>
<dbReference type="AlphaFoldDB" id="A0AAV9MKL0"/>
<gene>
    <name evidence="1" type="ORF">R3W88_001102</name>
</gene>
<evidence type="ECO:0000313" key="1">
    <source>
        <dbReference type="EMBL" id="KAK4737405.1"/>
    </source>
</evidence>